<protein>
    <recommendedName>
        <fullName evidence="3">Lipid-binding SYLF domain-containing protein</fullName>
    </recommendedName>
</protein>
<dbReference type="EMBL" id="MTKS01000051">
    <property type="protein sequence ID" value="RWX52010.1"/>
    <property type="molecule type" value="Genomic_DNA"/>
</dbReference>
<gene>
    <name evidence="1" type="ORF">VU01_10519</name>
</gene>
<evidence type="ECO:0008006" key="3">
    <source>
        <dbReference type="Google" id="ProtNLM"/>
    </source>
</evidence>
<proteinExistence type="predicted"/>
<dbReference type="Proteomes" id="UP000288892">
    <property type="component" value="Unassembled WGS sequence"/>
</dbReference>
<organism evidence="1 2">
    <name type="scientific">Candidatus Electrothrix marina</name>
    <dbReference type="NCBI Taxonomy" id="1859130"/>
    <lineage>
        <taxon>Bacteria</taxon>
        <taxon>Pseudomonadati</taxon>
        <taxon>Thermodesulfobacteriota</taxon>
        <taxon>Desulfobulbia</taxon>
        <taxon>Desulfobulbales</taxon>
        <taxon>Desulfobulbaceae</taxon>
        <taxon>Candidatus Electrothrix</taxon>
    </lineage>
</organism>
<dbReference type="PROSITE" id="PS51257">
    <property type="entry name" value="PROKAR_LIPOPROTEIN"/>
    <property type="match status" value="1"/>
</dbReference>
<evidence type="ECO:0000313" key="2">
    <source>
        <dbReference type="Proteomes" id="UP000288892"/>
    </source>
</evidence>
<evidence type="ECO:0000313" key="1">
    <source>
        <dbReference type="EMBL" id="RWX52010.1"/>
    </source>
</evidence>
<name>A0A444JFW9_9BACT</name>
<reference evidence="1 2" key="1">
    <citation type="submission" date="2017-01" db="EMBL/GenBank/DDBJ databases">
        <title>The cable genome- insights into the physiology and evolution of filamentous bacteria capable of sulfide oxidation via long distance electron transfer.</title>
        <authorList>
            <person name="Schreiber L."/>
            <person name="Bjerg J.T."/>
            <person name="Boggild A."/>
            <person name="Van De Vossenberg J."/>
            <person name="Meysman F."/>
            <person name="Nielsen L.P."/>
            <person name="Schramm A."/>
            <person name="Kjeldsen K.U."/>
        </authorList>
    </citation>
    <scope>NUCLEOTIDE SEQUENCE [LARGE SCALE GENOMIC DNA]</scope>
    <source>
        <strain evidence="1">A5</strain>
    </source>
</reference>
<accession>A0A444JFW9</accession>
<keyword evidence="2" id="KW-1185">Reference proteome</keyword>
<sequence>MKKAMSIWCSGTIVVLLMLALVTGCSSKRSAGVAKAISDIESMEEIADKYNLYNLSDYEGVALISLGKYPLGYFVVTAMGWSASVYVKDPVKKEFGPPSFVSAGGLSAGLAAFQVNAFDCLILFKNRDDAIKFAKRSVNLNVSSEGVWLAWGYKVMMIPGSDSFSDGIGVGIALVELELLFGGSRDTLHENMYGKGVTVDKIFLNDVTIPDDLKAGLERLNLLMQR</sequence>
<comment type="caution">
    <text evidence="1">The sequence shown here is derived from an EMBL/GenBank/DDBJ whole genome shotgun (WGS) entry which is preliminary data.</text>
</comment>
<dbReference type="AlphaFoldDB" id="A0A444JFW9"/>